<evidence type="ECO:0000256" key="2">
    <source>
        <dbReference type="ARBA" id="ARBA00011738"/>
    </source>
</evidence>
<dbReference type="EC" id="3.6.1.66" evidence="10"/>
<dbReference type="PANTHER" id="PTHR11067">
    <property type="entry name" value="INOSINE TRIPHOSPHATE PYROPHOSPHATASE/HAM1 PROTEIN"/>
    <property type="match status" value="1"/>
</dbReference>
<comment type="subunit">
    <text evidence="2 10">Homodimer.</text>
</comment>
<evidence type="ECO:0000256" key="6">
    <source>
        <dbReference type="ARBA" id="ARBA00022842"/>
    </source>
</evidence>
<feature type="binding site" evidence="10">
    <location>
        <begin position="193"/>
        <end position="194"/>
    </location>
    <ligand>
        <name>substrate</name>
    </ligand>
</feature>
<dbReference type="EMBL" id="CP036298">
    <property type="protein sequence ID" value="QDV26654.1"/>
    <property type="molecule type" value="Genomic_DNA"/>
</dbReference>
<dbReference type="Gene3D" id="3.90.950.10">
    <property type="match status" value="1"/>
</dbReference>
<comment type="function">
    <text evidence="10">Pyrophosphatase that catalyzes the hydrolysis of nucleoside triphosphates to their monophosphate derivatives, with a high preference for the non-canonical purine nucleotides XTP (xanthosine triphosphate), dITP (deoxyinosine triphosphate) and ITP. Seems to function as a house-cleaning enzyme that removes non-canonical purine nucleotides from the nucleotide pool, thus preventing their incorporation into DNA/RNA and avoiding chromosomal lesions.</text>
</comment>
<comment type="similarity">
    <text evidence="1 10 11">Belongs to the HAM1 NTPase family.</text>
</comment>
<evidence type="ECO:0000256" key="10">
    <source>
        <dbReference type="HAMAP-Rule" id="MF_01405"/>
    </source>
</evidence>
<dbReference type="KEGG" id="ahel:Q31a_50300"/>
<dbReference type="InterPro" id="IPR002637">
    <property type="entry name" value="RdgB/HAM1"/>
</dbReference>
<organism evidence="12 13">
    <name type="scientific">Aureliella helgolandensis</name>
    <dbReference type="NCBI Taxonomy" id="2527968"/>
    <lineage>
        <taxon>Bacteria</taxon>
        <taxon>Pseudomonadati</taxon>
        <taxon>Planctomycetota</taxon>
        <taxon>Planctomycetia</taxon>
        <taxon>Pirellulales</taxon>
        <taxon>Pirellulaceae</taxon>
        <taxon>Aureliella</taxon>
    </lineage>
</organism>
<dbReference type="GO" id="GO:0036222">
    <property type="term" value="F:XTP diphosphatase activity"/>
    <property type="evidence" value="ECO:0007669"/>
    <property type="project" value="UniProtKB-UniRule"/>
</dbReference>
<comment type="cofactor">
    <cofactor evidence="10">
        <name>Mg(2+)</name>
        <dbReference type="ChEBI" id="CHEBI:18420"/>
    </cofactor>
    <text evidence="10">Binds 1 Mg(2+) ion per subunit.</text>
</comment>
<gene>
    <name evidence="12" type="ORF">Q31a_50300</name>
</gene>
<dbReference type="RefSeq" id="WP_231690902.1">
    <property type="nucleotide sequence ID" value="NZ_CP036298.1"/>
</dbReference>
<keyword evidence="6 10" id="KW-0460">Magnesium</keyword>
<dbReference type="GO" id="GO:0009117">
    <property type="term" value="P:nucleotide metabolic process"/>
    <property type="evidence" value="ECO:0007669"/>
    <property type="project" value="UniProtKB-KW"/>
</dbReference>
<evidence type="ECO:0000256" key="3">
    <source>
        <dbReference type="ARBA" id="ARBA00022723"/>
    </source>
</evidence>
<feature type="binding site" evidence="10">
    <location>
        <position position="82"/>
    </location>
    <ligand>
        <name>substrate</name>
    </ligand>
</feature>
<dbReference type="Pfam" id="PF01725">
    <property type="entry name" value="Ham1p_like"/>
    <property type="match status" value="1"/>
</dbReference>
<proteinExistence type="inferred from homology"/>
<feature type="binding site" evidence="10">
    <location>
        <position position="188"/>
    </location>
    <ligand>
        <name>substrate</name>
    </ligand>
</feature>
<dbReference type="GO" id="GO:0005829">
    <property type="term" value="C:cytosol"/>
    <property type="evidence" value="ECO:0007669"/>
    <property type="project" value="TreeGrafter"/>
</dbReference>
<keyword evidence="3 10" id="KW-0479">Metal-binding</keyword>
<sequence>MSTSPQPTALPIKTLILGTSNAKKCVELRRLLQPLGLQLQSLAEVDDPLEVEETGATFIENARLKASEQAQHLGQWTIGEDSGLCVPYLDGAPGIFSARYSDPGATDIRNNEKLLAELSGAAGPQRRAYYICTIALASPDGRIHLEAEGKCRGRIIEAYRGSGGFGYDPLFEIPEYHQTFAELGGSVKAVLSHRARALEHFTLGLRQLIT</sequence>
<keyword evidence="13" id="KW-1185">Reference proteome</keyword>
<dbReference type="GO" id="GO:0009146">
    <property type="term" value="P:purine nucleoside triphosphate catabolic process"/>
    <property type="evidence" value="ECO:0007669"/>
    <property type="project" value="UniProtKB-UniRule"/>
</dbReference>
<evidence type="ECO:0000256" key="11">
    <source>
        <dbReference type="RuleBase" id="RU003781"/>
    </source>
</evidence>
<dbReference type="HAMAP" id="MF_01405">
    <property type="entry name" value="Non_canon_purine_NTPase"/>
    <property type="match status" value="1"/>
</dbReference>
<keyword evidence="4 10" id="KW-0547">Nucleotide-binding</keyword>
<dbReference type="FunFam" id="3.90.950.10:FF:000001">
    <property type="entry name" value="dITP/XTP pyrophosphatase"/>
    <property type="match status" value="1"/>
</dbReference>
<feature type="binding site" evidence="10">
    <location>
        <begin position="19"/>
        <end position="24"/>
    </location>
    <ligand>
        <name>substrate</name>
    </ligand>
</feature>
<dbReference type="PANTHER" id="PTHR11067:SF9">
    <property type="entry name" value="INOSINE TRIPHOSPHATE PYROPHOSPHATASE"/>
    <property type="match status" value="1"/>
</dbReference>
<feature type="binding site" evidence="10">
    <location>
        <begin position="165"/>
        <end position="168"/>
    </location>
    <ligand>
        <name>substrate</name>
    </ligand>
</feature>
<feature type="binding site" evidence="10">
    <location>
        <position position="52"/>
    </location>
    <ligand>
        <name>Mg(2+)</name>
        <dbReference type="ChEBI" id="CHEBI:18420"/>
    </ligand>
</feature>
<keyword evidence="7 10" id="KW-0546">Nucleotide metabolism</keyword>
<dbReference type="GO" id="GO:0036220">
    <property type="term" value="F:ITP diphosphatase activity"/>
    <property type="evidence" value="ECO:0007669"/>
    <property type="project" value="UniProtKB-UniRule"/>
</dbReference>
<comment type="catalytic activity">
    <reaction evidence="8 10">
        <text>dITP + H2O = dIMP + diphosphate + H(+)</text>
        <dbReference type="Rhea" id="RHEA:28342"/>
        <dbReference type="ChEBI" id="CHEBI:15377"/>
        <dbReference type="ChEBI" id="CHEBI:15378"/>
        <dbReference type="ChEBI" id="CHEBI:33019"/>
        <dbReference type="ChEBI" id="CHEBI:61194"/>
        <dbReference type="ChEBI" id="CHEBI:61382"/>
        <dbReference type="EC" id="3.6.1.66"/>
    </reaction>
</comment>
<evidence type="ECO:0000256" key="7">
    <source>
        <dbReference type="ARBA" id="ARBA00023080"/>
    </source>
</evidence>
<comment type="catalytic activity">
    <reaction evidence="10">
        <text>ITP + H2O = IMP + diphosphate + H(+)</text>
        <dbReference type="Rhea" id="RHEA:29399"/>
        <dbReference type="ChEBI" id="CHEBI:15377"/>
        <dbReference type="ChEBI" id="CHEBI:15378"/>
        <dbReference type="ChEBI" id="CHEBI:33019"/>
        <dbReference type="ChEBI" id="CHEBI:58053"/>
        <dbReference type="ChEBI" id="CHEBI:61402"/>
        <dbReference type="EC" id="3.6.1.66"/>
    </reaction>
</comment>
<feature type="active site" description="Proton acceptor" evidence="10">
    <location>
        <position position="81"/>
    </location>
</feature>
<evidence type="ECO:0000256" key="4">
    <source>
        <dbReference type="ARBA" id="ARBA00022741"/>
    </source>
</evidence>
<dbReference type="GO" id="GO:0046872">
    <property type="term" value="F:metal ion binding"/>
    <property type="evidence" value="ECO:0007669"/>
    <property type="project" value="UniProtKB-KW"/>
</dbReference>
<evidence type="ECO:0000313" key="12">
    <source>
        <dbReference type="EMBL" id="QDV26654.1"/>
    </source>
</evidence>
<reference evidence="12 13" key="1">
    <citation type="submission" date="2019-02" db="EMBL/GenBank/DDBJ databases">
        <title>Deep-cultivation of Planctomycetes and their phenomic and genomic characterization uncovers novel biology.</title>
        <authorList>
            <person name="Wiegand S."/>
            <person name="Jogler M."/>
            <person name="Boedeker C."/>
            <person name="Pinto D."/>
            <person name="Vollmers J."/>
            <person name="Rivas-Marin E."/>
            <person name="Kohn T."/>
            <person name="Peeters S.H."/>
            <person name="Heuer A."/>
            <person name="Rast P."/>
            <person name="Oberbeckmann S."/>
            <person name="Bunk B."/>
            <person name="Jeske O."/>
            <person name="Meyerdierks A."/>
            <person name="Storesund J.E."/>
            <person name="Kallscheuer N."/>
            <person name="Luecker S."/>
            <person name="Lage O.M."/>
            <person name="Pohl T."/>
            <person name="Merkel B.J."/>
            <person name="Hornburger P."/>
            <person name="Mueller R.-W."/>
            <person name="Bruemmer F."/>
            <person name="Labrenz M."/>
            <person name="Spormann A.M."/>
            <person name="Op den Camp H."/>
            <person name="Overmann J."/>
            <person name="Amann R."/>
            <person name="Jetten M.S.M."/>
            <person name="Mascher T."/>
            <person name="Medema M.H."/>
            <person name="Devos D.P."/>
            <person name="Kaster A.-K."/>
            <person name="Ovreas L."/>
            <person name="Rohde M."/>
            <person name="Galperin M.Y."/>
            <person name="Jogler C."/>
        </authorList>
    </citation>
    <scope>NUCLEOTIDE SEQUENCE [LARGE SCALE GENOMIC DNA]</scope>
    <source>
        <strain evidence="12 13">Q31a</strain>
    </source>
</reference>
<dbReference type="InterPro" id="IPR029001">
    <property type="entry name" value="ITPase-like_fam"/>
</dbReference>
<comment type="catalytic activity">
    <reaction evidence="9 10">
        <text>XTP + H2O = XMP + diphosphate + H(+)</text>
        <dbReference type="Rhea" id="RHEA:28610"/>
        <dbReference type="ChEBI" id="CHEBI:15377"/>
        <dbReference type="ChEBI" id="CHEBI:15378"/>
        <dbReference type="ChEBI" id="CHEBI:33019"/>
        <dbReference type="ChEBI" id="CHEBI:57464"/>
        <dbReference type="ChEBI" id="CHEBI:61314"/>
        <dbReference type="EC" id="3.6.1.66"/>
    </reaction>
</comment>
<keyword evidence="5 10" id="KW-0378">Hydrolase</keyword>
<evidence type="ECO:0000256" key="1">
    <source>
        <dbReference type="ARBA" id="ARBA00008023"/>
    </source>
</evidence>
<evidence type="ECO:0000256" key="8">
    <source>
        <dbReference type="ARBA" id="ARBA00051875"/>
    </source>
</evidence>
<feature type="binding site" evidence="10">
    <location>
        <position position="81"/>
    </location>
    <ligand>
        <name>Mg(2+)</name>
        <dbReference type="ChEBI" id="CHEBI:18420"/>
    </ligand>
</feature>
<dbReference type="GO" id="GO:0000166">
    <property type="term" value="F:nucleotide binding"/>
    <property type="evidence" value="ECO:0007669"/>
    <property type="project" value="UniProtKB-KW"/>
</dbReference>
<evidence type="ECO:0000256" key="5">
    <source>
        <dbReference type="ARBA" id="ARBA00022801"/>
    </source>
</evidence>
<name>A0A518GDH3_9BACT</name>
<dbReference type="AlphaFoldDB" id="A0A518GDH3"/>
<dbReference type="CDD" id="cd00515">
    <property type="entry name" value="HAM1"/>
    <property type="match status" value="1"/>
</dbReference>
<dbReference type="Proteomes" id="UP000318017">
    <property type="component" value="Chromosome"/>
</dbReference>
<protein>
    <recommendedName>
        <fullName evidence="10">dITP/XTP pyrophosphatase</fullName>
        <ecNumber evidence="10">3.6.1.66</ecNumber>
    </recommendedName>
    <alternativeName>
        <fullName evidence="10">Non-canonical purine NTP pyrophosphatase</fullName>
    </alternativeName>
    <alternativeName>
        <fullName evidence="10">Non-standard purine NTP pyrophosphatase</fullName>
    </alternativeName>
    <alternativeName>
        <fullName evidence="10">Nucleoside-triphosphate diphosphatase</fullName>
    </alternativeName>
    <alternativeName>
        <fullName evidence="10">Nucleoside-triphosphate pyrophosphatase</fullName>
        <shortName evidence="10">NTPase</shortName>
    </alternativeName>
</protein>
<dbReference type="NCBIfam" id="TIGR00042">
    <property type="entry name" value="RdgB/HAM1 family non-canonical purine NTP pyrophosphatase"/>
    <property type="match status" value="1"/>
</dbReference>
<evidence type="ECO:0000256" key="9">
    <source>
        <dbReference type="ARBA" id="ARBA00052017"/>
    </source>
</evidence>
<accession>A0A518GDH3</accession>
<evidence type="ECO:0000313" key="13">
    <source>
        <dbReference type="Proteomes" id="UP000318017"/>
    </source>
</evidence>
<dbReference type="SUPFAM" id="SSF52972">
    <property type="entry name" value="ITPase-like"/>
    <property type="match status" value="1"/>
</dbReference>
<dbReference type="InterPro" id="IPR020922">
    <property type="entry name" value="dITP/XTP_pyrophosphatase"/>
</dbReference>
<dbReference type="GO" id="GO:0035870">
    <property type="term" value="F:dITP diphosphatase activity"/>
    <property type="evidence" value="ECO:0007669"/>
    <property type="project" value="UniProtKB-UniRule"/>
</dbReference>
<dbReference type="GO" id="GO:0017111">
    <property type="term" value="F:ribonucleoside triphosphate phosphatase activity"/>
    <property type="evidence" value="ECO:0007669"/>
    <property type="project" value="InterPro"/>
</dbReference>